<dbReference type="Pfam" id="PF13416">
    <property type="entry name" value="SBP_bac_8"/>
    <property type="match status" value="1"/>
</dbReference>
<keyword evidence="3" id="KW-1185">Reference proteome</keyword>
<evidence type="ECO:0000313" key="2">
    <source>
        <dbReference type="EMBL" id="MEN2745450.1"/>
    </source>
</evidence>
<dbReference type="PROSITE" id="PS51257">
    <property type="entry name" value="PROKAR_LIPOPROTEIN"/>
    <property type="match status" value="1"/>
</dbReference>
<accession>A0ABU9X1Y9</accession>
<gene>
    <name evidence="2" type="ORF">ABCQ75_13020</name>
</gene>
<comment type="caution">
    <text evidence="2">The sequence shown here is derived from an EMBL/GenBank/DDBJ whole genome shotgun (WGS) entry which is preliminary data.</text>
</comment>
<dbReference type="RefSeq" id="WP_345885828.1">
    <property type="nucleotide sequence ID" value="NZ_JBDFRB010000013.1"/>
</dbReference>
<dbReference type="SUPFAM" id="SSF53850">
    <property type="entry name" value="Periplasmic binding protein-like II"/>
    <property type="match status" value="1"/>
</dbReference>
<dbReference type="EMBL" id="JBDFRB010000013">
    <property type="protein sequence ID" value="MEN2745450.1"/>
    <property type="molecule type" value="Genomic_DNA"/>
</dbReference>
<dbReference type="Gene3D" id="3.40.190.10">
    <property type="entry name" value="Periplasmic binding protein-like II"/>
    <property type="match status" value="1"/>
</dbReference>
<proteinExistence type="predicted"/>
<sequence>MFRKIVSAAFVLGVAVTATSCAGLAPQSSDGGSPRAIPTATPEGVTISFWDRYCDDGVKKVVSDFNEAYKGKVEVEHVCVSGGESNLAAKIQAAAVGGGLPNVSALSEQNIVQYANDGLVVPLDPYLEDQAWGLKDEERKDLTESAIARTELPVYGGKTMSWPFGNTANALYVNTDLLKAAGIKEAPSTWDEFYAAAAKIKKATGKPGWAMAPSDGANLIDAVWSSGTPWIDGNGKVLLGDAATADVLKGWKDLSASGSATVSESYRDLFLSGNAGMVFSSTGFVGKWTSTAKSAWEVAPFPHAEGKEPLTEMFGSASVVFKSTPEEELASWLFAKYAASAQAQATMCPEQGCLPATASSLELPEIKALIAEAPQYRTALEEIAPTAQLLPQDAALAEVRGKVSGDVLTRVLNGSVTPEQGAQELGKRATAAVEAAK</sequence>
<dbReference type="Proteomes" id="UP001422074">
    <property type="component" value="Unassembled WGS sequence"/>
</dbReference>
<dbReference type="InterPro" id="IPR006059">
    <property type="entry name" value="SBP"/>
</dbReference>
<feature type="chain" id="PRO_5046985735" evidence="1">
    <location>
        <begin position="23"/>
        <end position="437"/>
    </location>
</feature>
<evidence type="ECO:0000256" key="1">
    <source>
        <dbReference type="SAM" id="SignalP"/>
    </source>
</evidence>
<evidence type="ECO:0000313" key="3">
    <source>
        <dbReference type="Proteomes" id="UP001422074"/>
    </source>
</evidence>
<keyword evidence="1" id="KW-0732">Signal</keyword>
<feature type="signal peptide" evidence="1">
    <location>
        <begin position="1"/>
        <end position="22"/>
    </location>
</feature>
<dbReference type="InterPro" id="IPR050490">
    <property type="entry name" value="Bact_solute-bd_prot1"/>
</dbReference>
<dbReference type="PANTHER" id="PTHR43649">
    <property type="entry name" value="ARABINOSE-BINDING PROTEIN-RELATED"/>
    <property type="match status" value="1"/>
</dbReference>
<protein>
    <submittedName>
        <fullName evidence="2">Extracellular solute-binding protein</fullName>
    </submittedName>
</protein>
<name>A0ABU9X1Y9_9MICC</name>
<reference evidence="2 3" key="1">
    <citation type="submission" date="2024-05" db="EMBL/GenBank/DDBJ databases">
        <title>Sinomonas sp. nov., isolated from a waste landfill.</title>
        <authorList>
            <person name="Zhao Y."/>
        </authorList>
    </citation>
    <scope>NUCLEOTIDE SEQUENCE [LARGE SCALE GENOMIC DNA]</scope>
    <source>
        <strain evidence="2 3">CCTCC AB2014300</strain>
    </source>
</reference>
<organism evidence="2 3">
    <name type="scientific">Sinomonas halotolerans</name>
    <dbReference type="NCBI Taxonomy" id="1644133"/>
    <lineage>
        <taxon>Bacteria</taxon>
        <taxon>Bacillati</taxon>
        <taxon>Actinomycetota</taxon>
        <taxon>Actinomycetes</taxon>
        <taxon>Micrococcales</taxon>
        <taxon>Micrococcaceae</taxon>
        <taxon>Sinomonas</taxon>
    </lineage>
</organism>
<dbReference type="PANTHER" id="PTHR43649:SF12">
    <property type="entry name" value="DIACETYLCHITOBIOSE BINDING PROTEIN DASA"/>
    <property type="match status" value="1"/>
</dbReference>